<dbReference type="GeneTree" id="ENSGT00940000163250"/>
<evidence type="ECO:0000256" key="1">
    <source>
        <dbReference type="ARBA" id="ARBA00001968"/>
    </source>
</evidence>
<comment type="subcellular location">
    <subcellularLocation>
        <location evidence="2">Nucleus</location>
    </subcellularLocation>
</comment>
<protein>
    <recommendedName>
        <fullName evidence="8">DDE Tnp4 domain-containing protein</fullName>
    </recommendedName>
</protein>
<evidence type="ECO:0000313" key="9">
    <source>
        <dbReference type="Ensembl" id="ENSPSIP00000008303.1"/>
    </source>
</evidence>
<evidence type="ECO:0000256" key="5">
    <source>
        <dbReference type="ARBA" id="ARBA00022723"/>
    </source>
</evidence>
<dbReference type="GO" id="GO:0046872">
    <property type="term" value="F:metal ion binding"/>
    <property type="evidence" value="ECO:0007669"/>
    <property type="project" value="UniProtKB-KW"/>
</dbReference>
<dbReference type="GO" id="GO:0004518">
    <property type="term" value="F:nuclease activity"/>
    <property type="evidence" value="ECO:0007669"/>
    <property type="project" value="UniProtKB-KW"/>
</dbReference>
<reference evidence="10" key="2">
    <citation type="journal article" date="2013" name="Nat. Genet.">
        <title>The draft genomes of soft-shell turtle and green sea turtle yield insights into the development and evolution of the turtle-specific body plan.</title>
        <authorList>
            <person name="Wang Z."/>
            <person name="Pascual-Anaya J."/>
            <person name="Zadissa A."/>
            <person name="Li W."/>
            <person name="Niimura Y."/>
            <person name="Huang Z."/>
            <person name="Li C."/>
            <person name="White S."/>
            <person name="Xiong Z."/>
            <person name="Fang D."/>
            <person name="Wang B."/>
            <person name="Ming Y."/>
            <person name="Chen Y."/>
            <person name="Zheng Y."/>
            <person name="Kuraku S."/>
            <person name="Pignatelli M."/>
            <person name="Herrero J."/>
            <person name="Beal K."/>
            <person name="Nozawa M."/>
            <person name="Li Q."/>
            <person name="Wang J."/>
            <person name="Zhang H."/>
            <person name="Yu L."/>
            <person name="Shigenobu S."/>
            <person name="Wang J."/>
            <person name="Liu J."/>
            <person name="Flicek P."/>
            <person name="Searle S."/>
            <person name="Wang J."/>
            <person name="Kuratani S."/>
            <person name="Yin Y."/>
            <person name="Aken B."/>
            <person name="Zhang G."/>
            <person name="Irie N."/>
        </authorList>
    </citation>
    <scope>NUCLEOTIDE SEQUENCE [LARGE SCALE GENOMIC DNA]</scope>
    <source>
        <strain evidence="10">Daiwa-1</strain>
    </source>
</reference>
<proteinExistence type="inferred from homology"/>
<keyword evidence="7" id="KW-0539">Nucleus</keyword>
<comment type="similarity">
    <text evidence="3">Belongs to the HARBI1 family.</text>
</comment>
<keyword evidence="5" id="KW-0479">Metal-binding</keyword>
<dbReference type="OMA" id="HSICIDE"/>
<evidence type="ECO:0000259" key="8">
    <source>
        <dbReference type="Pfam" id="PF13359"/>
    </source>
</evidence>
<keyword evidence="6" id="KW-0378">Hydrolase</keyword>
<dbReference type="PANTHER" id="PTHR22930">
    <property type="match status" value="1"/>
</dbReference>
<evidence type="ECO:0000256" key="4">
    <source>
        <dbReference type="ARBA" id="ARBA00022722"/>
    </source>
</evidence>
<evidence type="ECO:0000313" key="10">
    <source>
        <dbReference type="Proteomes" id="UP000007267"/>
    </source>
</evidence>
<dbReference type="HOGENOM" id="CLU_018552_5_1_1"/>
<dbReference type="GO" id="GO:0005634">
    <property type="term" value="C:nucleus"/>
    <property type="evidence" value="ECO:0007669"/>
    <property type="project" value="UniProtKB-SubCell"/>
</dbReference>
<dbReference type="InterPro" id="IPR027806">
    <property type="entry name" value="HARBI1_dom"/>
</dbReference>
<comment type="cofactor">
    <cofactor evidence="1">
        <name>a divalent metal cation</name>
        <dbReference type="ChEBI" id="CHEBI:60240"/>
    </cofactor>
</comment>
<dbReference type="GO" id="GO:0016787">
    <property type="term" value="F:hydrolase activity"/>
    <property type="evidence" value="ECO:0007669"/>
    <property type="project" value="UniProtKB-KW"/>
</dbReference>
<reference evidence="9" key="3">
    <citation type="submission" date="2025-08" db="UniProtKB">
        <authorList>
            <consortium name="Ensembl"/>
        </authorList>
    </citation>
    <scope>IDENTIFICATION</scope>
</reference>
<dbReference type="EMBL" id="AGCU01090724">
    <property type="status" value="NOT_ANNOTATED_CDS"/>
    <property type="molecule type" value="Genomic_DNA"/>
</dbReference>
<dbReference type="Ensembl" id="ENSPSIT00000008346.1">
    <property type="protein sequence ID" value="ENSPSIP00000008303.1"/>
    <property type="gene ID" value="ENSPSIG00000007621.1"/>
</dbReference>
<dbReference type="Pfam" id="PF13359">
    <property type="entry name" value="DDE_Tnp_4"/>
    <property type="match status" value="1"/>
</dbReference>
<dbReference type="Proteomes" id="UP000007267">
    <property type="component" value="Unassembled WGS sequence"/>
</dbReference>
<dbReference type="InterPro" id="IPR045249">
    <property type="entry name" value="HARBI1-like"/>
</dbReference>
<sequence>MEIVHTINDVLLPRVIWLHDVDTTVAGFAVLRFPNCRGALDATHIPVRAPEHQAAHLMNRKGYCSIVLQALVDHRACFLDVYAGWSGRAHDSRILRSSGLFHRLEAGTYFPWQEFTVGDVPMPICVIRDRAYILLPWLMRPNTGKPDQNQARFNDRLNQARNQVECAFGHLKACFQCLLTRLEMGEWNITEVLAACCVLHNVVERSGESFLPVWMAAEGQAYEQPRTAAIR</sequence>
<evidence type="ECO:0000256" key="3">
    <source>
        <dbReference type="ARBA" id="ARBA00006958"/>
    </source>
</evidence>
<keyword evidence="4" id="KW-0540">Nuclease</keyword>
<keyword evidence="10" id="KW-1185">Reference proteome</keyword>
<dbReference type="eggNOG" id="KOG4585">
    <property type="taxonomic scope" value="Eukaryota"/>
</dbReference>
<dbReference type="PANTHER" id="PTHR22930:SF206">
    <property type="entry name" value="NUCLEASE HARBI1"/>
    <property type="match status" value="1"/>
</dbReference>
<name>K7FJU3_PELSI</name>
<evidence type="ECO:0000256" key="2">
    <source>
        <dbReference type="ARBA" id="ARBA00004123"/>
    </source>
</evidence>
<reference evidence="10" key="1">
    <citation type="submission" date="2011-10" db="EMBL/GenBank/DDBJ databases">
        <authorList>
            <consortium name="Soft-shell Turtle Genome Consortium"/>
        </authorList>
    </citation>
    <scope>NUCLEOTIDE SEQUENCE [LARGE SCALE GENOMIC DNA]</scope>
    <source>
        <strain evidence="10">Daiwa-1</strain>
    </source>
</reference>
<reference evidence="9" key="4">
    <citation type="submission" date="2025-09" db="UniProtKB">
        <authorList>
            <consortium name="Ensembl"/>
        </authorList>
    </citation>
    <scope>IDENTIFICATION</scope>
</reference>
<evidence type="ECO:0000256" key="6">
    <source>
        <dbReference type="ARBA" id="ARBA00022801"/>
    </source>
</evidence>
<evidence type="ECO:0000256" key="7">
    <source>
        <dbReference type="ARBA" id="ARBA00023242"/>
    </source>
</evidence>
<accession>K7FJU3</accession>
<organism evidence="9 10">
    <name type="scientific">Pelodiscus sinensis</name>
    <name type="common">Chinese softshell turtle</name>
    <name type="synonym">Trionyx sinensis</name>
    <dbReference type="NCBI Taxonomy" id="13735"/>
    <lineage>
        <taxon>Eukaryota</taxon>
        <taxon>Metazoa</taxon>
        <taxon>Chordata</taxon>
        <taxon>Craniata</taxon>
        <taxon>Vertebrata</taxon>
        <taxon>Euteleostomi</taxon>
        <taxon>Archelosauria</taxon>
        <taxon>Testudinata</taxon>
        <taxon>Testudines</taxon>
        <taxon>Cryptodira</taxon>
        <taxon>Trionychia</taxon>
        <taxon>Trionychidae</taxon>
        <taxon>Pelodiscus</taxon>
    </lineage>
</organism>
<dbReference type="AlphaFoldDB" id="K7FJU3"/>
<feature type="domain" description="DDE Tnp4" evidence="8">
    <location>
        <begin position="40"/>
        <end position="201"/>
    </location>
</feature>